<reference evidence="1 2" key="1">
    <citation type="submission" date="2018-12" db="EMBL/GenBank/DDBJ databases">
        <title>Unveiling genomic diversity among members of the Bifidobacterium pseudolongum species, a widely distributed gut commensal of the animal kingdom.</title>
        <authorList>
            <person name="Lugli G.A."/>
            <person name="Duranti S."/>
            <person name="Albert K."/>
            <person name="Mancabelli L."/>
            <person name="Napoli S."/>
            <person name="Viappiani A."/>
            <person name="Anzalone R."/>
            <person name="Longhi G."/>
            <person name="Milani C."/>
            <person name="Turroni F."/>
            <person name="Alessandri G."/>
            <person name="Sela D.A."/>
            <person name="Van Sinderen D."/>
            <person name="Ventura M."/>
        </authorList>
    </citation>
    <scope>NUCLEOTIDE SEQUENCE [LARGE SCALE GENOMIC DNA]</scope>
    <source>
        <strain evidence="1 2">2032B</strain>
    </source>
</reference>
<evidence type="ECO:0000313" key="2">
    <source>
        <dbReference type="Proteomes" id="UP000292535"/>
    </source>
</evidence>
<dbReference type="Proteomes" id="UP000292535">
    <property type="component" value="Unassembled WGS sequence"/>
</dbReference>
<name>A0A4Q5AEG1_9BIFI</name>
<evidence type="ECO:0000313" key="1">
    <source>
        <dbReference type="EMBL" id="RYQ26097.1"/>
    </source>
</evidence>
<organism evidence="1 2">
    <name type="scientific">Bifidobacterium pseudolongum subsp. globosum</name>
    <dbReference type="NCBI Taxonomy" id="1690"/>
    <lineage>
        <taxon>Bacteria</taxon>
        <taxon>Bacillati</taxon>
        <taxon>Actinomycetota</taxon>
        <taxon>Actinomycetes</taxon>
        <taxon>Bifidobacteriales</taxon>
        <taxon>Bifidobacteriaceae</taxon>
        <taxon>Bifidobacterium</taxon>
    </lineage>
</organism>
<dbReference type="AlphaFoldDB" id="A0A4Q5AEG1"/>
<gene>
    <name evidence="1" type="ORF">PG2032B_0693</name>
</gene>
<proteinExistence type="predicted"/>
<sequence length="30" mass="3323">MPNEIEVYGDDDGLMLLGDSEDIRKALAEL</sequence>
<comment type="caution">
    <text evidence="1">The sequence shown here is derived from an EMBL/GenBank/DDBJ whole genome shotgun (WGS) entry which is preliminary data.</text>
</comment>
<dbReference type="EMBL" id="RYUQ01000002">
    <property type="protein sequence ID" value="RYQ26097.1"/>
    <property type="molecule type" value="Genomic_DNA"/>
</dbReference>
<evidence type="ECO:0008006" key="3">
    <source>
        <dbReference type="Google" id="ProtNLM"/>
    </source>
</evidence>
<protein>
    <recommendedName>
        <fullName evidence="3">RCK C-terminal domain-containing protein</fullName>
    </recommendedName>
</protein>
<accession>A0A4Q5AEG1</accession>